<evidence type="ECO:0000256" key="7">
    <source>
        <dbReference type="SAM" id="MobiDB-lite"/>
    </source>
</evidence>
<evidence type="ECO:0000256" key="6">
    <source>
        <dbReference type="RuleBase" id="RU003476"/>
    </source>
</evidence>
<evidence type="ECO:0000256" key="2">
    <source>
        <dbReference type="ARBA" id="ARBA00005582"/>
    </source>
</evidence>
<evidence type="ECO:0000256" key="1">
    <source>
        <dbReference type="ARBA" id="ARBA00001946"/>
    </source>
</evidence>
<comment type="similarity">
    <text evidence="2 6">Belongs to the Nudix hydrolase family.</text>
</comment>
<dbReference type="PRINTS" id="PR01402">
    <property type="entry name" value="MUTATORMUTX"/>
</dbReference>
<dbReference type="Proteomes" id="UP000252355">
    <property type="component" value="Unassembled WGS sequence"/>
</dbReference>
<dbReference type="InterPro" id="IPR015797">
    <property type="entry name" value="NUDIX_hydrolase-like_dom_sf"/>
</dbReference>
<dbReference type="PANTHER" id="PTHR43758:SF2">
    <property type="entry name" value="OXIDIZED PURINE NUCLEOSIDE TRIPHOSPHATE HYDROLASE"/>
    <property type="match status" value="1"/>
</dbReference>
<dbReference type="Gene3D" id="3.90.79.10">
    <property type="entry name" value="Nucleoside Triphosphate Pyrophosphohydrolase"/>
    <property type="match status" value="1"/>
</dbReference>
<comment type="cofactor">
    <cofactor evidence="1">
        <name>Mg(2+)</name>
        <dbReference type="ChEBI" id="CHEBI:18420"/>
    </cofactor>
</comment>
<keyword evidence="3" id="KW-0479">Metal-binding</keyword>
<keyword evidence="4 6" id="KW-0378">Hydrolase</keyword>
<dbReference type="PROSITE" id="PS51462">
    <property type="entry name" value="NUDIX"/>
    <property type="match status" value="1"/>
</dbReference>
<dbReference type="InterPro" id="IPR020084">
    <property type="entry name" value="NUDIX_hydrolase_CS"/>
</dbReference>
<dbReference type="CDD" id="cd18886">
    <property type="entry name" value="NUDIX_MutT_Nudt1"/>
    <property type="match status" value="1"/>
</dbReference>
<evidence type="ECO:0000256" key="4">
    <source>
        <dbReference type="ARBA" id="ARBA00022801"/>
    </source>
</evidence>
<dbReference type="PANTHER" id="PTHR43758">
    <property type="entry name" value="7,8-DIHYDRO-8-OXOGUANINE TRIPHOSPHATASE"/>
    <property type="match status" value="1"/>
</dbReference>
<dbReference type="EMBL" id="QOQW01000004">
    <property type="protein sequence ID" value="RCK80825.1"/>
    <property type="molecule type" value="Genomic_DNA"/>
</dbReference>
<sequence>MKLATLCYLRQNGKTLMLHRIKKQNDIHEGKWNGLGGKFEPGETPEACARREIYEESGLKARRLELKGFITFPEFARLEDWYVFVFVVPEFEGDLKVSPEGVLRWIPDAELFNIPLWDGDRIFLPWLDRPGFFSARFTYKAGRLIDHTVEFYPPPPLATSGQTPSASPPAIASPTLAGAGLAVSPAPPAAATTPPNEATPSAAPPQFPGLGSASYVDW</sequence>
<feature type="region of interest" description="Disordered" evidence="7">
    <location>
        <begin position="182"/>
        <end position="218"/>
    </location>
</feature>
<proteinExistence type="inferred from homology"/>
<name>A0A367ZRR2_9BACT</name>
<gene>
    <name evidence="9" type="ORF">OZSIB_2713</name>
</gene>
<dbReference type="InterPro" id="IPR003562">
    <property type="entry name" value="Mutator_MutX_prot"/>
</dbReference>
<evidence type="ECO:0000313" key="10">
    <source>
        <dbReference type="Proteomes" id="UP000252355"/>
    </source>
</evidence>
<dbReference type="GO" id="GO:0008413">
    <property type="term" value="F:8-oxo-7,8-dihydroguanosine triphosphate pyrophosphatase activity"/>
    <property type="evidence" value="ECO:0007669"/>
    <property type="project" value="InterPro"/>
</dbReference>
<organism evidence="9 10">
    <name type="scientific">Candidatus Ozemobacter sibiricus</name>
    <dbReference type="NCBI Taxonomy" id="2268124"/>
    <lineage>
        <taxon>Bacteria</taxon>
        <taxon>Candidatus Ozemobacteria</taxon>
        <taxon>Candidatus Ozemobacterales</taxon>
        <taxon>Candidatus Ozemobacteraceae</taxon>
        <taxon>Candidatus Ozemobacter</taxon>
    </lineage>
</organism>
<dbReference type="SUPFAM" id="SSF55811">
    <property type="entry name" value="Nudix"/>
    <property type="match status" value="1"/>
</dbReference>
<evidence type="ECO:0000259" key="8">
    <source>
        <dbReference type="PROSITE" id="PS51462"/>
    </source>
</evidence>
<dbReference type="PROSITE" id="PS00893">
    <property type="entry name" value="NUDIX_BOX"/>
    <property type="match status" value="1"/>
</dbReference>
<dbReference type="InterPro" id="IPR000086">
    <property type="entry name" value="NUDIX_hydrolase_dom"/>
</dbReference>
<evidence type="ECO:0000313" key="9">
    <source>
        <dbReference type="EMBL" id="RCK80825.1"/>
    </source>
</evidence>
<dbReference type="Pfam" id="PF00293">
    <property type="entry name" value="NUDIX"/>
    <property type="match status" value="1"/>
</dbReference>
<evidence type="ECO:0000256" key="5">
    <source>
        <dbReference type="ARBA" id="ARBA00022842"/>
    </source>
</evidence>
<protein>
    <submittedName>
        <fullName evidence="9">Mutator mutT protein (7,8-dihydro-8-oxoguanine-triphosphatase)</fullName>
    </submittedName>
</protein>
<keyword evidence="5" id="KW-0460">Magnesium</keyword>
<dbReference type="GO" id="GO:0046872">
    <property type="term" value="F:metal ion binding"/>
    <property type="evidence" value="ECO:0007669"/>
    <property type="project" value="UniProtKB-KW"/>
</dbReference>
<dbReference type="GO" id="GO:0005737">
    <property type="term" value="C:cytoplasm"/>
    <property type="evidence" value="ECO:0007669"/>
    <property type="project" value="TreeGrafter"/>
</dbReference>
<dbReference type="AlphaFoldDB" id="A0A367ZRR2"/>
<dbReference type="GO" id="GO:0006281">
    <property type="term" value="P:DNA repair"/>
    <property type="evidence" value="ECO:0007669"/>
    <property type="project" value="InterPro"/>
</dbReference>
<accession>A0A367ZRR2</accession>
<dbReference type="InterPro" id="IPR020476">
    <property type="entry name" value="Nudix_hydrolase"/>
</dbReference>
<comment type="caution">
    <text evidence="9">The sequence shown here is derived from an EMBL/GenBank/DDBJ whole genome shotgun (WGS) entry which is preliminary data.</text>
</comment>
<reference evidence="9 10" key="1">
    <citation type="submission" date="2018-05" db="EMBL/GenBank/DDBJ databases">
        <title>A metagenomic window into the 2 km-deep terrestrial subsurface aquifer revealed taxonomically and functionally diverse microbial community comprising novel uncultured bacterial lineages.</title>
        <authorList>
            <person name="Kadnikov V.V."/>
            <person name="Mardanov A.V."/>
            <person name="Beletsky A.V."/>
            <person name="Banks D."/>
            <person name="Pimenov N.V."/>
            <person name="Frank Y.A."/>
            <person name="Karnachuk O.V."/>
            <person name="Ravin N.V."/>
        </authorList>
    </citation>
    <scope>NUCLEOTIDE SEQUENCE [LARGE SCALE GENOMIC DNA]</scope>
    <source>
        <strain evidence="9">BY5</strain>
    </source>
</reference>
<feature type="compositionally biased region" description="Low complexity" evidence="7">
    <location>
        <begin position="182"/>
        <end position="201"/>
    </location>
</feature>
<evidence type="ECO:0000256" key="3">
    <source>
        <dbReference type="ARBA" id="ARBA00022723"/>
    </source>
</evidence>
<dbReference type="PRINTS" id="PR00502">
    <property type="entry name" value="NUDIXFAMILY"/>
</dbReference>
<feature type="domain" description="Nudix hydrolase" evidence="8">
    <location>
        <begin position="1"/>
        <end position="129"/>
    </location>
</feature>